<name>A0A2S1LGM7_9FLAO</name>
<evidence type="ECO:0000313" key="2">
    <source>
        <dbReference type="Proteomes" id="UP000244527"/>
    </source>
</evidence>
<dbReference type="KEGG" id="ffa:FFWV33_15965"/>
<proteinExistence type="predicted"/>
<reference evidence="1 2" key="1">
    <citation type="submission" date="2017-04" db="EMBL/GenBank/DDBJ databases">
        <title>Compelte genome sequence of WV33.</title>
        <authorList>
            <person name="Lee P.C."/>
        </authorList>
    </citation>
    <scope>NUCLEOTIDE SEQUENCE [LARGE SCALE GENOMIC DNA]</scope>
    <source>
        <strain evidence="1 2">WV33</strain>
    </source>
</reference>
<protein>
    <submittedName>
        <fullName evidence="1">Uncharacterized protein</fullName>
    </submittedName>
</protein>
<accession>A0A2S1LGM7</accession>
<dbReference type="AlphaFoldDB" id="A0A2S1LGM7"/>
<dbReference type="RefSeq" id="WP_108741820.1">
    <property type="nucleotide sequence ID" value="NZ_CP020918.1"/>
</dbReference>
<keyword evidence="2" id="KW-1185">Reference proteome</keyword>
<sequence length="192" mass="22627">MKDEIYYVVEGTLYRNKGDVDDLIEINETFTNDDPIIAREAAFSHYQSYIEVLLESKGKTYISHKETEKELADFVKSGIKHKLLPDMVDMDAISLSIFMKRKVPLSYTTTFGETGYQDTWQIHYLDNKFEDWRDYTLKGLRYEYSLYEKNGYDCRNHILRCSNKNNTSGKVLKSTLKTPLFMEEDDLFFDPQ</sequence>
<dbReference type="EMBL" id="CP020918">
    <property type="protein sequence ID" value="AWG22915.1"/>
    <property type="molecule type" value="Genomic_DNA"/>
</dbReference>
<dbReference type="OrthoDB" id="1449203at2"/>
<dbReference type="Proteomes" id="UP000244527">
    <property type="component" value="Chromosome"/>
</dbReference>
<gene>
    <name evidence="1" type="ORF">FFWV33_15965</name>
</gene>
<organism evidence="1 2">
    <name type="scientific">Flavobacterium faecale</name>
    <dbReference type="NCBI Taxonomy" id="1355330"/>
    <lineage>
        <taxon>Bacteria</taxon>
        <taxon>Pseudomonadati</taxon>
        <taxon>Bacteroidota</taxon>
        <taxon>Flavobacteriia</taxon>
        <taxon>Flavobacteriales</taxon>
        <taxon>Flavobacteriaceae</taxon>
        <taxon>Flavobacterium</taxon>
    </lineage>
</organism>
<evidence type="ECO:0000313" key="1">
    <source>
        <dbReference type="EMBL" id="AWG22915.1"/>
    </source>
</evidence>